<keyword evidence="9" id="KW-0460">Magnesium</keyword>
<evidence type="ECO:0000256" key="4">
    <source>
        <dbReference type="ARBA" id="ARBA00022490"/>
    </source>
</evidence>
<dbReference type="NCBIfam" id="TIGR00150">
    <property type="entry name" value="T6A_YjeE"/>
    <property type="match status" value="1"/>
</dbReference>
<evidence type="ECO:0000313" key="11">
    <source>
        <dbReference type="EMBL" id="OIO30213.1"/>
    </source>
</evidence>
<evidence type="ECO:0000256" key="5">
    <source>
        <dbReference type="ARBA" id="ARBA00022694"/>
    </source>
</evidence>
<dbReference type="Pfam" id="PF02367">
    <property type="entry name" value="TsaE"/>
    <property type="match status" value="1"/>
</dbReference>
<keyword evidence="4" id="KW-0963">Cytoplasm</keyword>
<dbReference type="GO" id="GO:0046872">
    <property type="term" value="F:metal ion binding"/>
    <property type="evidence" value="ECO:0007669"/>
    <property type="project" value="UniProtKB-KW"/>
</dbReference>
<dbReference type="InterPro" id="IPR027417">
    <property type="entry name" value="P-loop_NTPase"/>
</dbReference>
<keyword evidence="8" id="KW-0067">ATP-binding</keyword>
<dbReference type="GO" id="GO:0005737">
    <property type="term" value="C:cytoplasm"/>
    <property type="evidence" value="ECO:0007669"/>
    <property type="project" value="UniProtKB-SubCell"/>
</dbReference>
<keyword evidence="11" id="KW-0808">Transferase</keyword>
<evidence type="ECO:0000256" key="9">
    <source>
        <dbReference type="ARBA" id="ARBA00022842"/>
    </source>
</evidence>
<dbReference type="InterPro" id="IPR003442">
    <property type="entry name" value="T6A_TsaE"/>
</dbReference>
<keyword evidence="6" id="KW-0479">Metal-binding</keyword>
<dbReference type="GO" id="GO:0002949">
    <property type="term" value="P:tRNA threonylcarbamoyladenosine modification"/>
    <property type="evidence" value="ECO:0007669"/>
    <property type="project" value="InterPro"/>
</dbReference>
<evidence type="ECO:0000256" key="6">
    <source>
        <dbReference type="ARBA" id="ARBA00022723"/>
    </source>
</evidence>
<reference evidence="11 12" key="1">
    <citation type="journal article" date="2016" name="Environ. Microbiol.">
        <title>Genomic resolution of a cold subsurface aquifer community provides metabolic insights for novel microbes adapted to high CO concentrations.</title>
        <authorList>
            <person name="Probst A.J."/>
            <person name="Castelle C.J."/>
            <person name="Singh A."/>
            <person name="Brown C.T."/>
            <person name="Anantharaman K."/>
            <person name="Sharon I."/>
            <person name="Hug L.A."/>
            <person name="Burstein D."/>
            <person name="Emerson J.B."/>
            <person name="Thomas B.C."/>
            <person name="Banfield J.F."/>
        </authorList>
    </citation>
    <scope>NUCLEOTIDE SEQUENCE [LARGE SCALE GENOMIC DNA]</scope>
    <source>
        <strain evidence="11">CG1_02_43_90</strain>
    </source>
</reference>
<comment type="similarity">
    <text evidence="2">Belongs to the TsaE family.</text>
</comment>
<comment type="subcellular location">
    <subcellularLocation>
        <location evidence="1">Cytoplasm</location>
    </subcellularLocation>
</comment>
<keyword evidence="7" id="KW-0547">Nucleotide-binding</keyword>
<dbReference type="PANTHER" id="PTHR33540">
    <property type="entry name" value="TRNA THREONYLCARBAMOYLADENOSINE BIOSYNTHESIS PROTEIN TSAE"/>
    <property type="match status" value="1"/>
</dbReference>
<protein>
    <recommendedName>
        <fullName evidence="3">tRNA threonylcarbamoyladenosine biosynthesis protein TsaE</fullName>
    </recommendedName>
    <alternativeName>
        <fullName evidence="10">t(6)A37 threonylcarbamoyladenosine biosynthesis protein TsaE</fullName>
    </alternativeName>
</protein>
<keyword evidence="5" id="KW-0819">tRNA processing</keyword>
<proteinExistence type="inferred from homology"/>
<evidence type="ECO:0000256" key="3">
    <source>
        <dbReference type="ARBA" id="ARBA00019010"/>
    </source>
</evidence>
<evidence type="ECO:0000313" key="12">
    <source>
        <dbReference type="Proteomes" id="UP000181992"/>
    </source>
</evidence>
<dbReference type="GO" id="GO:0005524">
    <property type="term" value="F:ATP binding"/>
    <property type="evidence" value="ECO:0007669"/>
    <property type="project" value="UniProtKB-KW"/>
</dbReference>
<dbReference type="SUPFAM" id="SSF52540">
    <property type="entry name" value="P-loop containing nucleoside triphosphate hydrolases"/>
    <property type="match status" value="1"/>
</dbReference>
<dbReference type="Proteomes" id="UP000181992">
    <property type="component" value="Unassembled WGS sequence"/>
</dbReference>
<name>A0A1J4V5Y9_9BACT</name>
<comment type="caution">
    <text evidence="11">The sequence shown here is derived from an EMBL/GenBank/DDBJ whole genome shotgun (WGS) entry which is preliminary data.</text>
</comment>
<dbReference type="EMBL" id="MNVN01000022">
    <property type="protein sequence ID" value="OIO30213.1"/>
    <property type="molecule type" value="Genomic_DNA"/>
</dbReference>
<evidence type="ECO:0000256" key="2">
    <source>
        <dbReference type="ARBA" id="ARBA00007599"/>
    </source>
</evidence>
<dbReference type="STRING" id="1805281.AUJ77_03705"/>
<evidence type="ECO:0000256" key="7">
    <source>
        <dbReference type="ARBA" id="ARBA00022741"/>
    </source>
</evidence>
<evidence type="ECO:0000256" key="1">
    <source>
        <dbReference type="ARBA" id="ARBA00004496"/>
    </source>
</evidence>
<dbReference type="GO" id="GO:0016740">
    <property type="term" value="F:transferase activity"/>
    <property type="evidence" value="ECO:0007669"/>
    <property type="project" value="UniProtKB-KW"/>
</dbReference>
<evidence type="ECO:0000256" key="10">
    <source>
        <dbReference type="ARBA" id="ARBA00032441"/>
    </source>
</evidence>
<sequence>MEYEAKSIGELNVVAGEFLRLLEQREEKNTATVIGLSGNLGTGKTSFTKCVAEILAITEVITSPTFILEKIYDISPDSILGSRFAKLVHIDAYRLEGGDEMVPLGWEAILGEPHNLVFLEWPEQVASALPQDIDTILFEYVSESVRKITMKEYGKK</sequence>
<organism evidence="11 12">
    <name type="scientific">Candidatus Nomurabacteria bacterium CG1_02_43_90</name>
    <dbReference type="NCBI Taxonomy" id="1805281"/>
    <lineage>
        <taxon>Bacteria</taxon>
        <taxon>Candidatus Nomuraibacteriota</taxon>
    </lineage>
</organism>
<gene>
    <name evidence="11" type="ORF">AUJ77_03705</name>
</gene>
<dbReference type="Gene3D" id="3.40.50.300">
    <property type="entry name" value="P-loop containing nucleotide triphosphate hydrolases"/>
    <property type="match status" value="1"/>
</dbReference>
<dbReference type="AlphaFoldDB" id="A0A1J4V5Y9"/>
<evidence type="ECO:0000256" key="8">
    <source>
        <dbReference type="ARBA" id="ARBA00022840"/>
    </source>
</evidence>
<dbReference type="PANTHER" id="PTHR33540:SF2">
    <property type="entry name" value="TRNA THREONYLCARBAMOYLADENOSINE BIOSYNTHESIS PROTEIN TSAE"/>
    <property type="match status" value="1"/>
</dbReference>
<accession>A0A1J4V5Y9</accession>